<dbReference type="AlphaFoldDB" id="A0AAJ6DB73"/>
<accession>A0AAJ6DB73</accession>
<gene>
    <name evidence="1" type="ORF">QBL01_03795</name>
</gene>
<organism evidence="1 2">
    <name type="scientific">Glaesserella parasuis</name>
    <name type="common">Haemophilus parasuis</name>
    <dbReference type="NCBI Taxonomy" id="738"/>
    <lineage>
        <taxon>Bacteria</taxon>
        <taxon>Pseudomonadati</taxon>
        <taxon>Pseudomonadota</taxon>
        <taxon>Gammaproteobacteria</taxon>
        <taxon>Pasteurellales</taxon>
        <taxon>Pasteurellaceae</taxon>
        <taxon>Glaesserella</taxon>
    </lineage>
</organism>
<dbReference type="Proteomes" id="UP001222296">
    <property type="component" value="Chromosome"/>
</dbReference>
<dbReference type="EMBL" id="CP121769">
    <property type="protein sequence ID" value="WGE10720.1"/>
    <property type="molecule type" value="Genomic_DNA"/>
</dbReference>
<sequence length="84" mass="8420">MNELNNSGVIPVAKRDLTHIQAVDSTMKSAKSVGSSKNSRVNAMAAANVGFEALRAAEQLQGVADAVSNGSATGGAVGVSITYG</sequence>
<evidence type="ECO:0000313" key="2">
    <source>
        <dbReference type="Proteomes" id="UP001222296"/>
    </source>
</evidence>
<name>A0AAJ6DB73_GLAPU</name>
<protein>
    <submittedName>
        <fullName evidence="1">Uncharacterized protein</fullName>
    </submittedName>
</protein>
<evidence type="ECO:0000313" key="1">
    <source>
        <dbReference type="EMBL" id="WGE10720.1"/>
    </source>
</evidence>
<reference evidence="1" key="1">
    <citation type="submission" date="2023-04" db="EMBL/GenBank/DDBJ databases">
        <title>Molecular characterization of the Integrative and Conjugative elements harboring multidrug-resistance gene from Glaesserella (Haemophilus) parasuis.</title>
        <authorList>
            <person name="Che Y."/>
            <person name="Zhou L."/>
        </authorList>
    </citation>
    <scope>NUCLEOTIDE SEQUENCE</scope>
    <source>
        <strain evidence="1">Z44</strain>
    </source>
</reference>
<proteinExistence type="predicted"/>
<dbReference type="RefSeq" id="WP_279378629.1">
    <property type="nucleotide sequence ID" value="NZ_CP121769.1"/>
</dbReference>